<keyword evidence="2 5" id="KW-0812">Transmembrane</keyword>
<dbReference type="RefSeq" id="WP_124871546.1">
    <property type="nucleotide sequence ID" value="NZ_CP034183.1"/>
</dbReference>
<name>A0A3G8YD14_9DEIO</name>
<keyword evidence="3 5" id="KW-1133">Transmembrane helix</keyword>
<keyword evidence="4 5" id="KW-0472">Membrane</keyword>
<dbReference type="KEGG" id="dph:EHF33_11495"/>
<dbReference type="Proteomes" id="UP000276417">
    <property type="component" value="Chromosome 1"/>
</dbReference>
<dbReference type="InterPro" id="IPR006977">
    <property type="entry name" value="Yip1_dom"/>
</dbReference>
<sequence length="199" mass="21251">MQKSPQISAGIQDMFSQSTAVLSQPSVSTFERFEQRGGVQQAYIYVMVAAVVSALIAAFFALFHSEVTFFGQLFSRLILVPLGFAVFTGAVYYIGKALFKGTGTYAEVAYTFSLFFVPMSILGTLIGVIPVIGFLAAILISLANMYFGFLAVQSSMNIRTNGEALALLVLSGVAYFLVSVIVGGFLASLFIARAVLSGV</sequence>
<feature type="transmembrane region" description="Helical" evidence="5">
    <location>
        <begin position="164"/>
        <end position="192"/>
    </location>
</feature>
<feature type="domain" description="Yip1" evidence="6">
    <location>
        <begin position="21"/>
        <end position="180"/>
    </location>
</feature>
<accession>A0A3G8YD14</accession>
<reference evidence="7 8" key="1">
    <citation type="submission" date="2018-11" db="EMBL/GenBank/DDBJ databases">
        <title>Deinococcus shelandsis sp. nov., isolated from South Shetland Islands soil of Antarctica.</title>
        <authorList>
            <person name="Tian J."/>
        </authorList>
    </citation>
    <scope>NUCLEOTIDE SEQUENCE [LARGE SCALE GENOMIC DNA]</scope>
    <source>
        <strain evidence="7 8">S14-83T</strain>
    </source>
</reference>
<feature type="transmembrane region" description="Helical" evidence="5">
    <location>
        <begin position="132"/>
        <end position="152"/>
    </location>
</feature>
<dbReference type="AlphaFoldDB" id="A0A3G8YD14"/>
<evidence type="ECO:0000256" key="3">
    <source>
        <dbReference type="ARBA" id="ARBA00022989"/>
    </source>
</evidence>
<proteinExistence type="predicted"/>
<dbReference type="OrthoDB" id="67057at2"/>
<dbReference type="EMBL" id="CP034183">
    <property type="protein sequence ID" value="AZI43289.1"/>
    <property type="molecule type" value="Genomic_DNA"/>
</dbReference>
<evidence type="ECO:0000259" key="6">
    <source>
        <dbReference type="Pfam" id="PF04893"/>
    </source>
</evidence>
<dbReference type="Pfam" id="PF04893">
    <property type="entry name" value="Yip1"/>
    <property type="match status" value="1"/>
</dbReference>
<keyword evidence="8" id="KW-1185">Reference proteome</keyword>
<dbReference type="GO" id="GO:0016020">
    <property type="term" value="C:membrane"/>
    <property type="evidence" value="ECO:0007669"/>
    <property type="project" value="UniProtKB-SubCell"/>
</dbReference>
<feature type="transmembrane region" description="Helical" evidence="5">
    <location>
        <begin position="74"/>
        <end position="95"/>
    </location>
</feature>
<gene>
    <name evidence="7" type="ORF">EHF33_11495</name>
</gene>
<comment type="subcellular location">
    <subcellularLocation>
        <location evidence="1">Membrane</location>
        <topology evidence="1">Multi-pass membrane protein</topology>
    </subcellularLocation>
</comment>
<organism evidence="7 8">
    <name type="scientific">Deinococcus psychrotolerans</name>
    <dbReference type="NCBI Taxonomy" id="2489213"/>
    <lineage>
        <taxon>Bacteria</taxon>
        <taxon>Thermotogati</taxon>
        <taxon>Deinococcota</taxon>
        <taxon>Deinococci</taxon>
        <taxon>Deinococcales</taxon>
        <taxon>Deinococcaceae</taxon>
        <taxon>Deinococcus</taxon>
    </lineage>
</organism>
<evidence type="ECO:0000256" key="1">
    <source>
        <dbReference type="ARBA" id="ARBA00004141"/>
    </source>
</evidence>
<evidence type="ECO:0000313" key="8">
    <source>
        <dbReference type="Proteomes" id="UP000276417"/>
    </source>
</evidence>
<evidence type="ECO:0000313" key="7">
    <source>
        <dbReference type="EMBL" id="AZI43289.1"/>
    </source>
</evidence>
<protein>
    <submittedName>
        <fullName evidence="7">DUF1282 domain-containing protein</fullName>
    </submittedName>
</protein>
<evidence type="ECO:0000256" key="5">
    <source>
        <dbReference type="SAM" id="Phobius"/>
    </source>
</evidence>
<evidence type="ECO:0000256" key="4">
    <source>
        <dbReference type="ARBA" id="ARBA00023136"/>
    </source>
</evidence>
<evidence type="ECO:0000256" key="2">
    <source>
        <dbReference type="ARBA" id="ARBA00022692"/>
    </source>
</evidence>
<feature type="transmembrane region" description="Helical" evidence="5">
    <location>
        <begin position="107"/>
        <end position="126"/>
    </location>
</feature>
<feature type="transmembrane region" description="Helical" evidence="5">
    <location>
        <begin position="42"/>
        <end position="62"/>
    </location>
</feature>